<gene>
    <name evidence="2" type="ORF">CDAR_208131</name>
</gene>
<protein>
    <submittedName>
        <fullName evidence="2">Uncharacterized protein</fullName>
    </submittedName>
</protein>
<evidence type="ECO:0000256" key="1">
    <source>
        <dbReference type="SAM" id="Phobius"/>
    </source>
</evidence>
<keyword evidence="1" id="KW-0472">Membrane</keyword>
<dbReference type="AlphaFoldDB" id="A0AAV4SDH6"/>
<keyword evidence="1" id="KW-1133">Transmembrane helix</keyword>
<feature type="transmembrane region" description="Helical" evidence="1">
    <location>
        <begin position="21"/>
        <end position="38"/>
    </location>
</feature>
<keyword evidence="1" id="KW-0812">Transmembrane</keyword>
<name>A0AAV4SDH6_9ARAC</name>
<reference evidence="2 3" key="1">
    <citation type="submission" date="2021-06" db="EMBL/GenBank/DDBJ databases">
        <title>Caerostris darwini draft genome.</title>
        <authorList>
            <person name="Kono N."/>
            <person name="Arakawa K."/>
        </authorList>
    </citation>
    <scope>NUCLEOTIDE SEQUENCE [LARGE SCALE GENOMIC DNA]</scope>
</reference>
<accession>A0AAV4SDH6</accession>
<comment type="caution">
    <text evidence="2">The sequence shown here is derived from an EMBL/GenBank/DDBJ whole genome shotgun (WGS) entry which is preliminary data.</text>
</comment>
<proteinExistence type="predicted"/>
<keyword evidence="3" id="KW-1185">Reference proteome</keyword>
<organism evidence="2 3">
    <name type="scientific">Caerostris darwini</name>
    <dbReference type="NCBI Taxonomy" id="1538125"/>
    <lineage>
        <taxon>Eukaryota</taxon>
        <taxon>Metazoa</taxon>
        <taxon>Ecdysozoa</taxon>
        <taxon>Arthropoda</taxon>
        <taxon>Chelicerata</taxon>
        <taxon>Arachnida</taxon>
        <taxon>Araneae</taxon>
        <taxon>Araneomorphae</taxon>
        <taxon>Entelegynae</taxon>
        <taxon>Araneoidea</taxon>
        <taxon>Araneidae</taxon>
        <taxon>Caerostris</taxon>
    </lineage>
</organism>
<evidence type="ECO:0000313" key="2">
    <source>
        <dbReference type="EMBL" id="GIY32368.1"/>
    </source>
</evidence>
<dbReference type="EMBL" id="BPLQ01007779">
    <property type="protein sequence ID" value="GIY32368.1"/>
    <property type="molecule type" value="Genomic_DNA"/>
</dbReference>
<dbReference type="Proteomes" id="UP001054837">
    <property type="component" value="Unassembled WGS sequence"/>
</dbReference>
<evidence type="ECO:0000313" key="3">
    <source>
        <dbReference type="Proteomes" id="UP001054837"/>
    </source>
</evidence>
<sequence length="82" mass="9020">MIRKNEAQLAVKSQYGKALPFVLIGLTSLLTGILASFLPETLNENLPQTMTDAEAFGKNQKYFSWTKKAKKSKGSAVVSTRL</sequence>